<dbReference type="SUPFAM" id="SSF51735">
    <property type="entry name" value="NAD(P)-binding Rossmann-fold domains"/>
    <property type="match status" value="1"/>
</dbReference>
<evidence type="ECO:0000256" key="2">
    <source>
        <dbReference type="ARBA" id="ARBA00023002"/>
    </source>
</evidence>
<protein>
    <submittedName>
        <fullName evidence="3">2O-beta-hydroxysteroid dehydrogenase</fullName>
    </submittedName>
</protein>
<dbReference type="PROSITE" id="PS00061">
    <property type="entry name" value="ADH_SHORT"/>
    <property type="match status" value="1"/>
</dbReference>
<dbReference type="EMBL" id="CP014518">
    <property type="protein sequence ID" value="AMM34569.1"/>
    <property type="molecule type" value="Genomic_DNA"/>
</dbReference>
<sequence>MPASGTVPARRRCLVIGAASGIGRAVVERLAPAAVALVAADLPGAPRHGADAGVAHVDLDVTDPASVEAGVAKALAETGGRLDVVVNTAGIVGGVRPAAEETVESFERMLRVNLTGAFLVSRAVLPHLARSGSGRLIHFASTAGKEGVAGMAAYSASKAGIMGLTKALAKEYAASGVTVNAVAPGKVATPLIRDLAVTDADLARIPMGRLGTAEEAAALVEYIASPDASYTTGFVYDLSGGRATY</sequence>
<dbReference type="Pfam" id="PF13561">
    <property type="entry name" value="adh_short_C2"/>
    <property type="match status" value="1"/>
</dbReference>
<dbReference type="OrthoDB" id="4350228at2"/>
<evidence type="ECO:0000313" key="4">
    <source>
        <dbReference type="Proteomes" id="UP000070134"/>
    </source>
</evidence>
<keyword evidence="2" id="KW-0560">Oxidoreductase</keyword>
<dbReference type="AlphaFoldDB" id="A0A127A552"/>
<accession>A0A127A552</accession>
<name>A0A127A552_9MICC</name>
<gene>
    <name evidence="3" type="ORF">SA2016_3915</name>
</gene>
<dbReference type="PANTHER" id="PTHR42760">
    <property type="entry name" value="SHORT-CHAIN DEHYDROGENASES/REDUCTASES FAMILY MEMBER"/>
    <property type="match status" value="1"/>
</dbReference>
<keyword evidence="4" id="KW-1185">Reference proteome</keyword>
<dbReference type="Proteomes" id="UP000070134">
    <property type="component" value="Chromosome"/>
</dbReference>
<evidence type="ECO:0000256" key="1">
    <source>
        <dbReference type="ARBA" id="ARBA00006484"/>
    </source>
</evidence>
<comment type="similarity">
    <text evidence="1">Belongs to the short-chain dehydrogenases/reductases (SDR) family.</text>
</comment>
<dbReference type="FunFam" id="3.40.50.720:FF:000084">
    <property type="entry name" value="Short-chain dehydrogenase reductase"/>
    <property type="match status" value="1"/>
</dbReference>
<dbReference type="GO" id="GO:0016616">
    <property type="term" value="F:oxidoreductase activity, acting on the CH-OH group of donors, NAD or NADP as acceptor"/>
    <property type="evidence" value="ECO:0007669"/>
    <property type="project" value="TreeGrafter"/>
</dbReference>
<dbReference type="PRINTS" id="PR00081">
    <property type="entry name" value="GDHRDH"/>
</dbReference>
<dbReference type="KEGG" id="satk:SA2016_3915"/>
<dbReference type="PATRIC" id="fig|37927.3.peg.4016"/>
<organism evidence="3 4">
    <name type="scientific">Sinomonas atrocyanea</name>
    <dbReference type="NCBI Taxonomy" id="37927"/>
    <lineage>
        <taxon>Bacteria</taxon>
        <taxon>Bacillati</taxon>
        <taxon>Actinomycetota</taxon>
        <taxon>Actinomycetes</taxon>
        <taxon>Micrococcales</taxon>
        <taxon>Micrococcaceae</taxon>
        <taxon>Sinomonas</taxon>
    </lineage>
</organism>
<dbReference type="RefSeq" id="WP_084249666.1">
    <property type="nucleotide sequence ID" value="NZ_BJMO01000006.1"/>
</dbReference>
<dbReference type="InterPro" id="IPR036291">
    <property type="entry name" value="NAD(P)-bd_dom_sf"/>
</dbReference>
<dbReference type="PANTHER" id="PTHR42760:SF133">
    <property type="entry name" value="3-OXOACYL-[ACYL-CARRIER-PROTEIN] REDUCTASE"/>
    <property type="match status" value="1"/>
</dbReference>
<dbReference type="PRINTS" id="PR00080">
    <property type="entry name" value="SDRFAMILY"/>
</dbReference>
<dbReference type="InterPro" id="IPR002347">
    <property type="entry name" value="SDR_fam"/>
</dbReference>
<dbReference type="InterPro" id="IPR020904">
    <property type="entry name" value="Sc_DH/Rdtase_CS"/>
</dbReference>
<evidence type="ECO:0000313" key="3">
    <source>
        <dbReference type="EMBL" id="AMM34569.1"/>
    </source>
</evidence>
<dbReference type="Gene3D" id="3.40.50.720">
    <property type="entry name" value="NAD(P)-binding Rossmann-like Domain"/>
    <property type="match status" value="1"/>
</dbReference>
<proteinExistence type="inferred from homology"/>
<reference evidence="3 4" key="1">
    <citation type="submission" date="2016-02" db="EMBL/GenBank/DDBJ databases">
        <title>Complete genome of Sinomonas atrocyanea KCTC 3377.</title>
        <authorList>
            <person name="Kim K.M."/>
        </authorList>
    </citation>
    <scope>NUCLEOTIDE SEQUENCE [LARGE SCALE GENOMIC DNA]</scope>
    <source>
        <strain evidence="3 4">KCTC 3377</strain>
    </source>
</reference>
<dbReference type="STRING" id="37927.SA2016_3915"/>